<evidence type="ECO:0000313" key="10">
    <source>
        <dbReference type="Proteomes" id="UP000238762"/>
    </source>
</evidence>
<dbReference type="InterPro" id="IPR014721">
    <property type="entry name" value="Ribsml_uS5_D2-typ_fold_subgr"/>
</dbReference>
<dbReference type="OrthoDB" id="458878at2"/>
<comment type="similarity">
    <text evidence="7">Belongs to the RnpA family.</text>
</comment>
<keyword evidence="3 7" id="KW-0540">Nuclease</keyword>
<evidence type="ECO:0000256" key="8">
    <source>
        <dbReference type="NCBIfam" id="TIGR00188"/>
    </source>
</evidence>
<organism evidence="9 10">
    <name type="scientific">Merismopedia glauca CCAP 1448/3</name>
    <dbReference type="NCBI Taxonomy" id="1296344"/>
    <lineage>
        <taxon>Bacteria</taxon>
        <taxon>Bacillati</taxon>
        <taxon>Cyanobacteriota</taxon>
        <taxon>Cyanophyceae</taxon>
        <taxon>Synechococcales</taxon>
        <taxon>Merismopediaceae</taxon>
        <taxon>Merismopedia</taxon>
    </lineage>
</organism>
<evidence type="ECO:0000256" key="3">
    <source>
        <dbReference type="ARBA" id="ARBA00022722"/>
    </source>
</evidence>
<dbReference type="PANTHER" id="PTHR33992:SF1">
    <property type="entry name" value="RIBONUCLEASE P PROTEIN COMPONENT"/>
    <property type="match status" value="1"/>
</dbReference>
<reference evidence="9 10" key="2">
    <citation type="submission" date="2018-03" db="EMBL/GenBank/DDBJ databases">
        <title>The ancient ancestry and fast evolution of plastids.</title>
        <authorList>
            <person name="Moore K.R."/>
            <person name="Magnabosco C."/>
            <person name="Momper L."/>
            <person name="Gold D.A."/>
            <person name="Bosak T."/>
            <person name="Fournier G.P."/>
        </authorList>
    </citation>
    <scope>NUCLEOTIDE SEQUENCE [LARGE SCALE GENOMIC DNA]</scope>
    <source>
        <strain evidence="9 10">CCAP 1448/3</strain>
    </source>
</reference>
<evidence type="ECO:0000256" key="5">
    <source>
        <dbReference type="ARBA" id="ARBA00022801"/>
    </source>
</evidence>
<dbReference type="Proteomes" id="UP000238762">
    <property type="component" value="Unassembled WGS sequence"/>
</dbReference>
<dbReference type="InterPro" id="IPR000100">
    <property type="entry name" value="RNase_P"/>
</dbReference>
<dbReference type="RefSeq" id="WP_106287077.1">
    <property type="nucleotide sequence ID" value="NZ_CAWNTC010000163.1"/>
</dbReference>
<keyword evidence="5 7" id="KW-0378">Hydrolase</keyword>
<dbReference type="EC" id="3.1.26.5" evidence="7 8"/>
<evidence type="ECO:0000256" key="6">
    <source>
        <dbReference type="ARBA" id="ARBA00022884"/>
    </source>
</evidence>
<dbReference type="InterPro" id="IPR020539">
    <property type="entry name" value="RNase_P_CS"/>
</dbReference>
<name>A0A2T1C8Y8_9CYAN</name>
<dbReference type="GO" id="GO:0001682">
    <property type="term" value="P:tRNA 5'-leader removal"/>
    <property type="evidence" value="ECO:0007669"/>
    <property type="project" value="UniProtKB-UniRule"/>
</dbReference>
<dbReference type="NCBIfam" id="TIGR00188">
    <property type="entry name" value="rnpA"/>
    <property type="match status" value="1"/>
</dbReference>
<dbReference type="PANTHER" id="PTHR33992">
    <property type="entry name" value="RIBONUCLEASE P PROTEIN COMPONENT"/>
    <property type="match status" value="1"/>
</dbReference>
<dbReference type="GO" id="GO:0030677">
    <property type="term" value="C:ribonuclease P complex"/>
    <property type="evidence" value="ECO:0007669"/>
    <property type="project" value="TreeGrafter"/>
</dbReference>
<dbReference type="AlphaFoldDB" id="A0A2T1C8Y8"/>
<keyword evidence="10" id="KW-1185">Reference proteome</keyword>
<dbReference type="Pfam" id="PF00825">
    <property type="entry name" value="Ribonuclease_P"/>
    <property type="match status" value="1"/>
</dbReference>
<dbReference type="EMBL" id="PVWJ01000008">
    <property type="protein sequence ID" value="PSB04704.1"/>
    <property type="molecule type" value="Genomic_DNA"/>
</dbReference>
<evidence type="ECO:0000256" key="1">
    <source>
        <dbReference type="ARBA" id="ARBA00002663"/>
    </source>
</evidence>
<comment type="caution">
    <text evidence="9">The sequence shown here is derived from an EMBL/GenBank/DDBJ whole genome shotgun (WGS) entry which is preliminary data.</text>
</comment>
<keyword evidence="2 7" id="KW-0819">tRNA processing</keyword>
<dbReference type="InterPro" id="IPR020568">
    <property type="entry name" value="Ribosomal_Su5_D2-typ_SF"/>
</dbReference>
<keyword evidence="6 7" id="KW-0694">RNA-binding</keyword>
<sequence length="135" mass="15288">MGLPKPHRLRSRQDFQQVYKKGRRWKGKHLMVRCLYQLPVAKVSPALTVLKDSPKLSAVTKFGISVSQKVSKKAVIRNRLKRQIRAALRSLLPQIIPGWLVVISLSTTASGCNYYDLLRELEQLLAEAEVIDGHS</sequence>
<dbReference type="GO" id="GO:0004526">
    <property type="term" value="F:ribonuclease P activity"/>
    <property type="evidence" value="ECO:0007669"/>
    <property type="project" value="UniProtKB-UniRule"/>
</dbReference>
<evidence type="ECO:0000256" key="2">
    <source>
        <dbReference type="ARBA" id="ARBA00022694"/>
    </source>
</evidence>
<comment type="function">
    <text evidence="1 7">RNaseP catalyzes the removal of the 5'-leader sequence from pre-tRNA to produce the mature 5'-terminus. It can also cleave other RNA substrates such as 4.5S RNA. The protein component plays an auxiliary but essential role in vivo by binding to the 5'-leader sequence and broadening the substrate specificity of the ribozyme.</text>
</comment>
<dbReference type="PROSITE" id="PS00648">
    <property type="entry name" value="RIBONUCLEASE_P"/>
    <property type="match status" value="1"/>
</dbReference>
<evidence type="ECO:0000313" key="9">
    <source>
        <dbReference type="EMBL" id="PSB04704.1"/>
    </source>
</evidence>
<comment type="subunit">
    <text evidence="7">Consists of a catalytic RNA component (M1 or rnpB) and a protein subunit.</text>
</comment>
<evidence type="ECO:0000256" key="4">
    <source>
        <dbReference type="ARBA" id="ARBA00022759"/>
    </source>
</evidence>
<gene>
    <name evidence="7" type="primary">rnpA</name>
    <name evidence="9" type="ORF">C7B64_02460</name>
</gene>
<reference evidence="9 10" key="1">
    <citation type="submission" date="2018-02" db="EMBL/GenBank/DDBJ databases">
        <authorList>
            <person name="Cohen D.B."/>
            <person name="Kent A.D."/>
        </authorList>
    </citation>
    <scope>NUCLEOTIDE SEQUENCE [LARGE SCALE GENOMIC DNA]</scope>
    <source>
        <strain evidence="9 10">CCAP 1448/3</strain>
    </source>
</reference>
<accession>A0A2T1C8Y8</accession>
<protein>
    <recommendedName>
        <fullName evidence="7 8">Ribonuclease P protein component</fullName>
        <shortName evidence="7">RNase P protein</shortName>
        <shortName evidence="7">RNaseP protein</shortName>
        <ecNumber evidence="7 8">3.1.26.5</ecNumber>
    </recommendedName>
    <alternativeName>
        <fullName evidence="7">Protein C5</fullName>
    </alternativeName>
</protein>
<proteinExistence type="inferred from homology"/>
<evidence type="ECO:0000256" key="7">
    <source>
        <dbReference type="HAMAP-Rule" id="MF_00227"/>
    </source>
</evidence>
<keyword evidence="4 7" id="KW-0255">Endonuclease</keyword>
<comment type="catalytic activity">
    <reaction evidence="7">
        <text>Endonucleolytic cleavage of RNA, removing 5'-extranucleotides from tRNA precursor.</text>
        <dbReference type="EC" id="3.1.26.5"/>
    </reaction>
</comment>
<dbReference type="GO" id="GO:0042781">
    <property type="term" value="F:3'-tRNA processing endoribonuclease activity"/>
    <property type="evidence" value="ECO:0007669"/>
    <property type="project" value="TreeGrafter"/>
</dbReference>
<dbReference type="Gene3D" id="3.30.230.10">
    <property type="match status" value="1"/>
</dbReference>
<dbReference type="SUPFAM" id="SSF54211">
    <property type="entry name" value="Ribosomal protein S5 domain 2-like"/>
    <property type="match status" value="1"/>
</dbReference>
<dbReference type="HAMAP" id="MF_00227">
    <property type="entry name" value="RNase_P"/>
    <property type="match status" value="1"/>
</dbReference>
<dbReference type="GO" id="GO:0000049">
    <property type="term" value="F:tRNA binding"/>
    <property type="evidence" value="ECO:0007669"/>
    <property type="project" value="UniProtKB-UniRule"/>
</dbReference>